<sequence length="688" mass="76638">MDITQLKQLLSSSRKTAETLLPIKEYLTSLRANPDKSDEFPEALVGCADASRDEDWRVPIGDSGILELVADVLDEETERGEDARVVVQIQALRLCGNGCAEKDVNRARMASRKNGLRSLVQAITNDKLLKFGIPVLYNICLDYEDTQKQAIKDGFGDALFTLLKRDVLKDNDNESILGEALEERLMMITELLVKHDEFKDSLDPSFISVLLKLALSSNLTEIEIYAYLLRFINSLLSHESFQTHIITTGTVESLLDILEDSYTRFSDDGEESETTRKLLTHLRKTLIISLSNISSNKHFTEKYPLDSSPLLKKLLIWLCLPGINTLSGGKQTQNHLLQEALQTSACIMLGNVATSDEVCLTFVKVKEIHMTLIRIMGQKDKDYGTVFSAVGMLRNLVLPADNKVIVGKPEYGIWQALETRWLHGIEGGIEKQVPYAVSGLVRLLIRGCKENAIRLLENADSQLDSSEEEKEKTVTRLSILLKLYAKSDEIPTKTEYARTVCEILRCVAGWKKQSTTPLTVVEGTGLSIDDVQKRIFDAEARFKNHEMIPQVLADMVSQDKWPAIRSEGIFSLGLLAAGFGSAAPGEEIEKRGARLVWRAKQEWWPVVSGEGGADIGGAVIGEVGEKEGKEKKKKMVLEGRDFANALSLAAEVRRRLDGELETQEKEQLNGLMRRLTSGSTQQGVRLVT</sequence>
<organism evidence="2 3">
    <name type="scientific">Terfezia boudieri ATCC MYA-4762</name>
    <dbReference type="NCBI Taxonomy" id="1051890"/>
    <lineage>
        <taxon>Eukaryota</taxon>
        <taxon>Fungi</taxon>
        <taxon>Dikarya</taxon>
        <taxon>Ascomycota</taxon>
        <taxon>Pezizomycotina</taxon>
        <taxon>Pezizomycetes</taxon>
        <taxon>Pezizales</taxon>
        <taxon>Pezizaceae</taxon>
        <taxon>Terfezia</taxon>
    </lineage>
</organism>
<dbReference type="InterPro" id="IPR016024">
    <property type="entry name" value="ARM-type_fold"/>
</dbReference>
<keyword evidence="3" id="KW-1185">Reference proteome</keyword>
<dbReference type="InterPro" id="IPR040144">
    <property type="entry name" value="RAP1GDS1"/>
</dbReference>
<accession>A0A3N4LGS9</accession>
<dbReference type="SUPFAM" id="SSF48371">
    <property type="entry name" value="ARM repeat"/>
    <property type="match status" value="1"/>
</dbReference>
<proteinExistence type="predicted"/>
<dbReference type="InParanoid" id="A0A3N4LGS9"/>
<reference evidence="2 3" key="1">
    <citation type="journal article" date="2018" name="Nat. Ecol. Evol.">
        <title>Pezizomycetes genomes reveal the molecular basis of ectomycorrhizal truffle lifestyle.</title>
        <authorList>
            <person name="Murat C."/>
            <person name="Payen T."/>
            <person name="Noel B."/>
            <person name="Kuo A."/>
            <person name="Morin E."/>
            <person name="Chen J."/>
            <person name="Kohler A."/>
            <person name="Krizsan K."/>
            <person name="Balestrini R."/>
            <person name="Da Silva C."/>
            <person name="Montanini B."/>
            <person name="Hainaut M."/>
            <person name="Levati E."/>
            <person name="Barry K.W."/>
            <person name="Belfiori B."/>
            <person name="Cichocki N."/>
            <person name="Clum A."/>
            <person name="Dockter R.B."/>
            <person name="Fauchery L."/>
            <person name="Guy J."/>
            <person name="Iotti M."/>
            <person name="Le Tacon F."/>
            <person name="Lindquist E.A."/>
            <person name="Lipzen A."/>
            <person name="Malagnac F."/>
            <person name="Mello A."/>
            <person name="Molinier V."/>
            <person name="Miyauchi S."/>
            <person name="Poulain J."/>
            <person name="Riccioni C."/>
            <person name="Rubini A."/>
            <person name="Sitrit Y."/>
            <person name="Splivallo R."/>
            <person name="Traeger S."/>
            <person name="Wang M."/>
            <person name="Zifcakova L."/>
            <person name="Wipf D."/>
            <person name="Zambonelli A."/>
            <person name="Paolocci F."/>
            <person name="Nowrousian M."/>
            <person name="Ottonello S."/>
            <person name="Baldrian P."/>
            <person name="Spatafora J.W."/>
            <person name="Henrissat B."/>
            <person name="Nagy L.G."/>
            <person name="Aury J.M."/>
            <person name="Wincker P."/>
            <person name="Grigoriev I.V."/>
            <person name="Bonfante P."/>
            <person name="Martin F.M."/>
        </authorList>
    </citation>
    <scope>NUCLEOTIDE SEQUENCE [LARGE SCALE GENOMIC DNA]</scope>
    <source>
        <strain evidence="2 3">ATCC MYA-4762</strain>
    </source>
</reference>
<evidence type="ECO:0000313" key="3">
    <source>
        <dbReference type="Proteomes" id="UP000267821"/>
    </source>
</evidence>
<dbReference type="Gene3D" id="1.25.10.10">
    <property type="entry name" value="Leucine-rich Repeat Variant"/>
    <property type="match status" value="1"/>
</dbReference>
<dbReference type="InterPro" id="IPR011989">
    <property type="entry name" value="ARM-like"/>
</dbReference>
<dbReference type="GO" id="GO:0005085">
    <property type="term" value="F:guanyl-nucleotide exchange factor activity"/>
    <property type="evidence" value="ECO:0007669"/>
    <property type="project" value="InterPro"/>
</dbReference>
<dbReference type="PANTHER" id="PTHR10957">
    <property type="entry name" value="RAP1 GTPASE-GDP DISSOCIATION STIMULATOR 1"/>
    <property type="match status" value="1"/>
</dbReference>
<dbReference type="AlphaFoldDB" id="A0A3N4LGS9"/>
<keyword evidence="1" id="KW-0175">Coiled coil</keyword>
<dbReference type="OrthoDB" id="26149at2759"/>
<dbReference type="STRING" id="1051890.A0A3N4LGS9"/>
<gene>
    <name evidence="2" type="ORF">L211DRAFT_841399</name>
</gene>
<feature type="coiled-coil region" evidence="1">
    <location>
        <begin position="449"/>
        <end position="476"/>
    </location>
</feature>
<evidence type="ECO:0000313" key="2">
    <source>
        <dbReference type="EMBL" id="RPB20689.1"/>
    </source>
</evidence>
<evidence type="ECO:0008006" key="4">
    <source>
        <dbReference type="Google" id="ProtNLM"/>
    </source>
</evidence>
<evidence type="ECO:0000256" key="1">
    <source>
        <dbReference type="SAM" id="Coils"/>
    </source>
</evidence>
<dbReference type="Proteomes" id="UP000267821">
    <property type="component" value="Unassembled WGS sequence"/>
</dbReference>
<protein>
    <recommendedName>
        <fullName evidence="4">ARM repeat-containing protein</fullName>
    </recommendedName>
</protein>
<dbReference type="EMBL" id="ML121568">
    <property type="protein sequence ID" value="RPB20689.1"/>
    <property type="molecule type" value="Genomic_DNA"/>
</dbReference>
<name>A0A3N4LGS9_9PEZI</name>